<evidence type="ECO:0000313" key="3">
    <source>
        <dbReference type="Proteomes" id="UP001374803"/>
    </source>
</evidence>
<protein>
    <submittedName>
        <fullName evidence="2">DUF1918 domain-containing protein</fullName>
    </submittedName>
</protein>
<dbReference type="InterPro" id="IPR015035">
    <property type="entry name" value="DUF1918"/>
</dbReference>
<evidence type="ECO:0000259" key="1">
    <source>
        <dbReference type="Pfam" id="PF08940"/>
    </source>
</evidence>
<gene>
    <name evidence="2" type="ORF">LVJ94_33280</name>
</gene>
<organism evidence="2 3">
    <name type="scientific">Pendulispora rubella</name>
    <dbReference type="NCBI Taxonomy" id="2741070"/>
    <lineage>
        <taxon>Bacteria</taxon>
        <taxon>Pseudomonadati</taxon>
        <taxon>Myxococcota</taxon>
        <taxon>Myxococcia</taxon>
        <taxon>Myxococcales</taxon>
        <taxon>Sorangiineae</taxon>
        <taxon>Pendulisporaceae</taxon>
        <taxon>Pendulispora</taxon>
    </lineage>
</organism>
<name>A0ABZ2KSX3_9BACT</name>
<feature type="domain" description="DUF1918" evidence="1">
    <location>
        <begin position="1"/>
        <end position="54"/>
    </location>
</feature>
<dbReference type="EMBL" id="CP089983">
    <property type="protein sequence ID" value="WXB01777.1"/>
    <property type="molecule type" value="Genomic_DNA"/>
</dbReference>
<evidence type="ECO:0000313" key="2">
    <source>
        <dbReference type="EMBL" id="WXB01777.1"/>
    </source>
</evidence>
<dbReference type="SUPFAM" id="SSF50118">
    <property type="entry name" value="Cell growth inhibitor/plasmid maintenance toxic component"/>
    <property type="match status" value="1"/>
</dbReference>
<dbReference type="Gene3D" id="2.30.30.440">
    <property type="entry name" value="Domain of unknown function DUF1918"/>
    <property type="match status" value="1"/>
</dbReference>
<dbReference type="RefSeq" id="WP_394831396.1">
    <property type="nucleotide sequence ID" value="NZ_CP089929.1"/>
</dbReference>
<keyword evidence="3" id="KW-1185">Reference proteome</keyword>
<reference evidence="2" key="1">
    <citation type="submission" date="2021-12" db="EMBL/GenBank/DDBJ databases">
        <title>Discovery of the Pendulisporaceae a myxobacterial family with distinct sporulation behavior and unique specialized metabolism.</title>
        <authorList>
            <person name="Garcia R."/>
            <person name="Popoff A."/>
            <person name="Bader C.D."/>
            <person name="Loehr J."/>
            <person name="Walesch S."/>
            <person name="Walt C."/>
            <person name="Boldt J."/>
            <person name="Bunk B."/>
            <person name="Haeckl F.J.F.P.J."/>
            <person name="Gunesch A.P."/>
            <person name="Birkelbach J."/>
            <person name="Nuebel U."/>
            <person name="Pietschmann T."/>
            <person name="Bach T."/>
            <person name="Mueller R."/>
        </authorList>
    </citation>
    <scope>NUCLEOTIDE SEQUENCE</scope>
    <source>
        <strain evidence="2">MSr11367</strain>
    </source>
</reference>
<accession>A0ABZ2KSX3</accession>
<proteinExistence type="predicted"/>
<dbReference type="Pfam" id="PF08940">
    <property type="entry name" value="DUF1918"/>
    <property type="match status" value="1"/>
</dbReference>
<dbReference type="Proteomes" id="UP001374803">
    <property type="component" value="Chromosome"/>
</dbReference>
<sequence length="61" mass="6820">MQMRRGERVRVKAAGHGRGERVGEVVEVLGENGEPPYWVRFDDGHEALVAPRLDFDSRDGG</sequence>